<proteinExistence type="predicted"/>
<name>A0A0W8FY26_9ZZZZ</name>
<dbReference type="EMBL" id="LNQE01000595">
    <property type="protein sequence ID" value="KUG25816.1"/>
    <property type="molecule type" value="Genomic_DNA"/>
</dbReference>
<protein>
    <submittedName>
        <fullName evidence="2">Uncharacterized protein</fullName>
    </submittedName>
</protein>
<sequence>MNPGQRLSNPFNLENGKYVKDFKGNYFPTFFKLKKKYSKDNPKSVEIGRRFRIQFKTDVQNDYFERAKDPGNFELYLNESLHHDHSINLWNGTATLSVSIDSKMKVGHKFNFRTLITDVQNSAFPFEENFEVIIAPKTINGGGNSKPASPPTAKGGNQDKTQEHLGLPEIIPIRKDQWDKYNFDKTTSLRAISIGEGKYDFRINLDNHFLLSELKNSNPNEIDLIEARYKYGLVILALALISGSDEDEDKVIAQIDQIMDRISPIIIPIISQLGELKPEEVAEIIE</sequence>
<feature type="region of interest" description="Disordered" evidence="1">
    <location>
        <begin position="140"/>
        <end position="161"/>
    </location>
</feature>
<organism evidence="2">
    <name type="scientific">hydrocarbon metagenome</name>
    <dbReference type="NCBI Taxonomy" id="938273"/>
    <lineage>
        <taxon>unclassified sequences</taxon>
        <taxon>metagenomes</taxon>
        <taxon>ecological metagenomes</taxon>
    </lineage>
</organism>
<reference evidence="2" key="1">
    <citation type="journal article" date="2015" name="Proc. Natl. Acad. Sci. U.S.A.">
        <title>Networks of energetic and metabolic interactions define dynamics in microbial communities.</title>
        <authorList>
            <person name="Embree M."/>
            <person name="Liu J.K."/>
            <person name="Al-Bassam M.M."/>
            <person name="Zengler K."/>
        </authorList>
    </citation>
    <scope>NUCLEOTIDE SEQUENCE</scope>
</reference>
<gene>
    <name evidence="2" type="ORF">ASZ90_004361</name>
</gene>
<comment type="caution">
    <text evidence="2">The sequence shown here is derived from an EMBL/GenBank/DDBJ whole genome shotgun (WGS) entry which is preliminary data.</text>
</comment>
<evidence type="ECO:0000313" key="2">
    <source>
        <dbReference type="EMBL" id="KUG25816.1"/>
    </source>
</evidence>
<accession>A0A0W8FY26</accession>
<evidence type="ECO:0000256" key="1">
    <source>
        <dbReference type="SAM" id="MobiDB-lite"/>
    </source>
</evidence>
<dbReference type="AlphaFoldDB" id="A0A0W8FY26"/>